<keyword evidence="4" id="KW-1185">Reference proteome</keyword>
<proteinExistence type="predicted"/>
<comment type="caution">
    <text evidence="1">The sequence shown here is derived from an EMBL/GenBank/DDBJ whole genome shotgun (WGS) entry which is preliminary data.</text>
</comment>
<protein>
    <submittedName>
        <fullName evidence="1">Uncharacterized protein</fullName>
    </submittedName>
</protein>
<dbReference type="EMBL" id="LOBU02000006">
    <property type="protein sequence ID" value="OKA10051.1"/>
    <property type="molecule type" value="Genomic_DNA"/>
</dbReference>
<dbReference type="AlphaFoldDB" id="A0A154M4W0"/>
<evidence type="ECO:0000313" key="4">
    <source>
        <dbReference type="Proteomes" id="UP000186883"/>
    </source>
</evidence>
<reference evidence="1 3" key="1">
    <citation type="submission" date="2015-12" db="EMBL/GenBank/DDBJ databases">
        <title>Amycolatopsis regifaucium genome sequencing and assembly.</title>
        <authorList>
            <person name="Mayilraj S."/>
        </authorList>
    </citation>
    <scope>NUCLEOTIDE SEQUENCE [LARGE SCALE GENOMIC DNA]</scope>
    <source>
        <strain evidence="1 3">GY080</strain>
    </source>
</reference>
<organism evidence="1 3">
    <name type="scientific">Amycolatopsis regifaucium</name>
    <dbReference type="NCBI Taxonomy" id="546365"/>
    <lineage>
        <taxon>Bacteria</taxon>
        <taxon>Bacillati</taxon>
        <taxon>Actinomycetota</taxon>
        <taxon>Actinomycetes</taxon>
        <taxon>Pseudonocardiales</taxon>
        <taxon>Pseudonocardiaceae</taxon>
        <taxon>Amycolatopsis</taxon>
    </lineage>
</organism>
<dbReference type="OrthoDB" id="166850at2"/>
<evidence type="ECO:0000313" key="1">
    <source>
        <dbReference type="EMBL" id="KZB79632.1"/>
    </source>
</evidence>
<dbReference type="Proteomes" id="UP000076321">
    <property type="component" value="Unassembled WGS sequence"/>
</dbReference>
<sequence>MGRAEKPIRGDGPLADFARRLRAARADAGMPTYRSMQARANYSHAVLAQAAGGDKLPSWEVTKAYLQALTARGETDRFELARWETYHGEVERTLANLARKTGETTTVTPGGQVGGPSTRGRPVVAEHATPEQTLPRPETVRTYEDLTRELNILRITAESPSFRELAKASHWGASTLCEVFSGRRRPTIVMVRTLTHALYTHLERHGLPAEPTTGPSAGDLDFGLPHDGVDPDLLVPWTRAWTTAEYNRRRPDLHSRHRGLDNIVLLPEHQDTGPTADIIAELPVATAAVLLGQMDRAVSAALIADLPPGKSAAILSQMWTLSSKGDPDNAHPALVQLTAT</sequence>
<reference evidence="2 4" key="2">
    <citation type="submission" date="2016-11" db="EMBL/GenBank/DDBJ databases">
        <title>Genome sequencing of Amycolatopsis regifaucium.</title>
        <authorList>
            <person name="Mayilraj S."/>
            <person name="Kaur N."/>
        </authorList>
    </citation>
    <scope>NUCLEOTIDE SEQUENCE [LARGE SCALE GENOMIC DNA]</scope>
    <source>
        <strain evidence="2 4">GY080</strain>
    </source>
</reference>
<name>A0A154M4W0_9PSEU</name>
<evidence type="ECO:0000313" key="3">
    <source>
        <dbReference type="Proteomes" id="UP000076321"/>
    </source>
</evidence>
<evidence type="ECO:0000313" key="2">
    <source>
        <dbReference type="EMBL" id="OKA10051.1"/>
    </source>
</evidence>
<accession>A0A154M4W0</accession>
<dbReference type="EMBL" id="LQCI01000051">
    <property type="protein sequence ID" value="KZB79632.1"/>
    <property type="molecule type" value="Genomic_DNA"/>
</dbReference>
<gene>
    <name evidence="2" type="ORF">ATP06_0206870</name>
    <name evidence="1" type="ORF">AVL48_14545</name>
</gene>
<dbReference type="RefSeq" id="WP_061988149.1">
    <property type="nucleotide sequence ID" value="NZ_FOPQ01000012.1"/>
</dbReference>
<dbReference type="Proteomes" id="UP000186883">
    <property type="component" value="Unassembled WGS sequence"/>
</dbReference>